<gene>
    <name evidence="3" type="ORF">C8P67_113109</name>
</gene>
<dbReference type="AlphaFoldDB" id="A0A3E0E795"/>
<dbReference type="SUPFAM" id="SSF50156">
    <property type="entry name" value="PDZ domain-like"/>
    <property type="match status" value="1"/>
</dbReference>
<organism evidence="3 4">
    <name type="scientific">Flavobacterium aquicola</name>
    <dbReference type="NCBI Taxonomy" id="1682742"/>
    <lineage>
        <taxon>Bacteria</taxon>
        <taxon>Pseudomonadati</taxon>
        <taxon>Bacteroidota</taxon>
        <taxon>Flavobacteriia</taxon>
        <taxon>Flavobacteriales</taxon>
        <taxon>Flavobacteriaceae</taxon>
        <taxon>Flavobacterium</taxon>
    </lineage>
</organism>
<reference evidence="3 4" key="1">
    <citation type="submission" date="2018-08" db="EMBL/GenBank/DDBJ databases">
        <title>Genomic Encyclopedia of Archaeal and Bacterial Type Strains, Phase II (KMG-II): from individual species to whole genera.</title>
        <authorList>
            <person name="Goeker M."/>
        </authorList>
    </citation>
    <scope>NUCLEOTIDE SEQUENCE [LARGE SCALE GENOMIC DNA]</scope>
    <source>
        <strain evidence="3 4">DSM 100880</strain>
    </source>
</reference>
<comment type="caution">
    <text evidence="3">The sequence shown here is derived from an EMBL/GenBank/DDBJ whole genome shotgun (WGS) entry which is preliminary data.</text>
</comment>
<dbReference type="RefSeq" id="WP_115814606.1">
    <property type="nucleotide sequence ID" value="NZ_QUNI01000013.1"/>
</dbReference>
<evidence type="ECO:0000313" key="4">
    <source>
        <dbReference type="Proteomes" id="UP000257136"/>
    </source>
</evidence>
<feature type="chain" id="PRO_5017813117" evidence="1">
    <location>
        <begin position="23"/>
        <end position="503"/>
    </location>
</feature>
<dbReference type="InterPro" id="IPR029045">
    <property type="entry name" value="ClpP/crotonase-like_dom_sf"/>
</dbReference>
<dbReference type="OrthoDB" id="7168509at2"/>
<dbReference type="EMBL" id="QUNI01000013">
    <property type="protein sequence ID" value="REG94134.1"/>
    <property type="molecule type" value="Genomic_DNA"/>
</dbReference>
<evidence type="ECO:0000256" key="1">
    <source>
        <dbReference type="SAM" id="SignalP"/>
    </source>
</evidence>
<dbReference type="Pfam" id="PF03572">
    <property type="entry name" value="Peptidase_S41"/>
    <property type="match status" value="1"/>
</dbReference>
<dbReference type="Pfam" id="PF18294">
    <property type="entry name" value="Pept_S41_N"/>
    <property type="match status" value="1"/>
</dbReference>
<dbReference type="GO" id="GO:0006508">
    <property type="term" value="P:proteolysis"/>
    <property type="evidence" value="ECO:0007669"/>
    <property type="project" value="UniProtKB-KW"/>
</dbReference>
<dbReference type="GO" id="GO:0030288">
    <property type="term" value="C:outer membrane-bounded periplasmic space"/>
    <property type="evidence" value="ECO:0007669"/>
    <property type="project" value="TreeGrafter"/>
</dbReference>
<evidence type="ECO:0000313" key="3">
    <source>
        <dbReference type="EMBL" id="REG94134.1"/>
    </source>
</evidence>
<dbReference type="Proteomes" id="UP000257136">
    <property type="component" value="Unassembled WGS sequence"/>
</dbReference>
<dbReference type="SMART" id="SM00245">
    <property type="entry name" value="TSPc"/>
    <property type="match status" value="1"/>
</dbReference>
<feature type="signal peptide" evidence="1">
    <location>
        <begin position="1"/>
        <end position="22"/>
    </location>
</feature>
<dbReference type="GO" id="GO:0007165">
    <property type="term" value="P:signal transduction"/>
    <property type="evidence" value="ECO:0007669"/>
    <property type="project" value="TreeGrafter"/>
</dbReference>
<dbReference type="PANTHER" id="PTHR32060">
    <property type="entry name" value="TAIL-SPECIFIC PROTEASE"/>
    <property type="match status" value="1"/>
</dbReference>
<sequence>MKTSFKVTLLLFIAFFTFQSCEDMDDVPPPADLEVNDFIWKGLNLYYLWQADVPNLADKRFAYQTALNNFLKGYAKPEDLFDALRVDSKIDRFSWIVSDYLELEGQLQGTTKNNGMDFGLSYKSPNSNDIFGFVRYIIPNSDASTKGIKRGLIFYAINGIQLFNNRVTRENNYKNLLSSNTYTLNLADYDNGKITPNGKSVTLTKTVLNENPILINKIIETDGHKIGYLMYNGFYPNYDTQLNDAFASLKGVTDLVLDLRYNSGGSILSATRLASMITGESTTGKVFSKERWNGKINAYFESEDPDALKNLFVDKIGSAPINSLNLDKVYILTTQSTASASELIINGLKPYINVVQIGDITTGKNVGSITIYDSPTFGKENRNPNHRYAMQPIVLKIVNANDSGDYFNGLIPTYSLKENLANLGELGSYETKMINNNETLISNDPLLDLAFAKITGRPAGTTTKKKENIPLLQFNYLGDSKSIIGQNQMYIEEVPVGLLKALE</sequence>
<dbReference type="CDD" id="cd07561">
    <property type="entry name" value="Peptidase_S41_CPP_like"/>
    <property type="match status" value="1"/>
</dbReference>
<dbReference type="Gene3D" id="2.30.42.10">
    <property type="match status" value="1"/>
</dbReference>
<dbReference type="Gene3D" id="3.30.750.170">
    <property type="match status" value="1"/>
</dbReference>
<feature type="domain" description="Tail specific protease" evidence="2">
    <location>
        <begin position="196"/>
        <end position="417"/>
    </location>
</feature>
<keyword evidence="4" id="KW-1185">Reference proteome</keyword>
<keyword evidence="1" id="KW-0732">Signal</keyword>
<dbReference type="InterPro" id="IPR041613">
    <property type="entry name" value="Pept_S41_N"/>
</dbReference>
<dbReference type="PROSITE" id="PS51257">
    <property type="entry name" value="PROKAR_LIPOPROTEIN"/>
    <property type="match status" value="1"/>
</dbReference>
<dbReference type="InterPro" id="IPR005151">
    <property type="entry name" value="Tail-specific_protease"/>
</dbReference>
<dbReference type="GO" id="GO:0008236">
    <property type="term" value="F:serine-type peptidase activity"/>
    <property type="evidence" value="ECO:0007669"/>
    <property type="project" value="InterPro"/>
</dbReference>
<keyword evidence="3" id="KW-0378">Hydrolase</keyword>
<dbReference type="PANTHER" id="PTHR32060:SF30">
    <property type="entry name" value="CARBOXY-TERMINAL PROCESSING PROTEASE CTPA"/>
    <property type="match status" value="1"/>
</dbReference>
<proteinExistence type="predicted"/>
<evidence type="ECO:0000259" key="2">
    <source>
        <dbReference type="SMART" id="SM00245"/>
    </source>
</evidence>
<dbReference type="Gene3D" id="3.90.226.10">
    <property type="entry name" value="2-enoyl-CoA Hydratase, Chain A, domain 1"/>
    <property type="match status" value="1"/>
</dbReference>
<dbReference type="SUPFAM" id="SSF52096">
    <property type="entry name" value="ClpP/crotonase"/>
    <property type="match status" value="1"/>
</dbReference>
<name>A0A3E0E795_9FLAO</name>
<keyword evidence="3" id="KW-0645">Protease</keyword>
<accession>A0A3E0E795</accession>
<dbReference type="GO" id="GO:0004175">
    <property type="term" value="F:endopeptidase activity"/>
    <property type="evidence" value="ECO:0007669"/>
    <property type="project" value="TreeGrafter"/>
</dbReference>
<protein>
    <submittedName>
        <fullName evidence="3">C-terminal processing protease CtpA/Prc</fullName>
    </submittedName>
</protein>
<dbReference type="InterPro" id="IPR036034">
    <property type="entry name" value="PDZ_sf"/>
</dbReference>